<dbReference type="WBParaSite" id="jg7509">
    <property type="protein sequence ID" value="jg7509"/>
    <property type="gene ID" value="jg7509"/>
</dbReference>
<feature type="region of interest" description="Disordered" evidence="1">
    <location>
        <begin position="149"/>
        <end position="201"/>
    </location>
</feature>
<dbReference type="Proteomes" id="UP000887574">
    <property type="component" value="Unplaced"/>
</dbReference>
<dbReference type="AlphaFoldDB" id="A0A915EL82"/>
<protein>
    <submittedName>
        <fullName evidence="3">Uncharacterized protein</fullName>
    </submittedName>
</protein>
<keyword evidence="2" id="KW-1185">Reference proteome</keyword>
<evidence type="ECO:0000313" key="2">
    <source>
        <dbReference type="Proteomes" id="UP000887574"/>
    </source>
</evidence>
<feature type="region of interest" description="Disordered" evidence="1">
    <location>
        <begin position="220"/>
        <end position="289"/>
    </location>
</feature>
<evidence type="ECO:0000256" key="1">
    <source>
        <dbReference type="SAM" id="MobiDB-lite"/>
    </source>
</evidence>
<proteinExistence type="predicted"/>
<feature type="compositionally biased region" description="Low complexity" evidence="1">
    <location>
        <begin position="260"/>
        <end position="277"/>
    </location>
</feature>
<feature type="compositionally biased region" description="Basic residues" evidence="1">
    <location>
        <begin position="224"/>
        <end position="244"/>
    </location>
</feature>
<organism evidence="2 3">
    <name type="scientific">Ditylenchus dipsaci</name>
    <dbReference type="NCBI Taxonomy" id="166011"/>
    <lineage>
        <taxon>Eukaryota</taxon>
        <taxon>Metazoa</taxon>
        <taxon>Ecdysozoa</taxon>
        <taxon>Nematoda</taxon>
        <taxon>Chromadorea</taxon>
        <taxon>Rhabditida</taxon>
        <taxon>Tylenchina</taxon>
        <taxon>Tylenchomorpha</taxon>
        <taxon>Sphaerularioidea</taxon>
        <taxon>Anguinidae</taxon>
        <taxon>Anguininae</taxon>
        <taxon>Ditylenchus</taxon>
    </lineage>
</organism>
<sequence length="391" mass="43734">MIVFRLANCLSRRRIGMSIVLTQVAAMNNKFGSSASFPSSPSSSAVVRARYEADVRGVNRYRHFHSPVAVQSEYAAGSGIGMGGESIDKRSNSKSPRIRRDLPSIDVKLTMSDFEQIDLDGNASFAGSPMPQMEQKTIQFMEQDEENEINSDCSKIRPHNNRSSDTETKIKFNNNPPVDTWRIRRRRRPSSPSDVNSMADVPADVPEYYGARKLYPGIKWNQPTRKKKDHKCRGNHSSKLKVKTKTAEFGTQTDIDDSGSRSSLLRSQGSSSSTDLSIPNADRTPKATQTEQLGFFSKVTSICTENNSDMEQRSELLEIIDSALEETIDRHSRQLANQFIASSARKQAQVWKDAKEFVSTMLLPCSIELANRARHCSAKMPYEKVASIQLP</sequence>
<accession>A0A915EL82</accession>
<name>A0A915EL82_9BILA</name>
<evidence type="ECO:0000313" key="3">
    <source>
        <dbReference type="WBParaSite" id="jg7509"/>
    </source>
</evidence>
<reference evidence="3" key="1">
    <citation type="submission" date="2022-11" db="UniProtKB">
        <authorList>
            <consortium name="WormBaseParasite"/>
        </authorList>
    </citation>
    <scope>IDENTIFICATION</scope>
</reference>